<dbReference type="Gene3D" id="1.10.10.10">
    <property type="entry name" value="Winged helix-like DNA-binding domain superfamily/Winged helix DNA-binding domain"/>
    <property type="match status" value="1"/>
</dbReference>
<dbReference type="Proteomes" id="UP001139502">
    <property type="component" value="Unassembled WGS sequence"/>
</dbReference>
<evidence type="ECO:0000256" key="4">
    <source>
        <dbReference type="SAM" id="MobiDB-lite"/>
    </source>
</evidence>
<keyword evidence="3" id="KW-0804">Transcription</keyword>
<evidence type="ECO:0000259" key="5">
    <source>
        <dbReference type="PROSITE" id="PS50949"/>
    </source>
</evidence>
<dbReference type="InterPro" id="IPR036388">
    <property type="entry name" value="WH-like_DNA-bd_sf"/>
</dbReference>
<dbReference type="Pfam" id="PF00392">
    <property type="entry name" value="GntR"/>
    <property type="match status" value="1"/>
</dbReference>
<evidence type="ECO:0000313" key="6">
    <source>
        <dbReference type="EMBL" id="MCP3424688.1"/>
    </source>
</evidence>
<dbReference type="InterPro" id="IPR011711">
    <property type="entry name" value="GntR_C"/>
</dbReference>
<keyword evidence="7" id="KW-1185">Reference proteome</keyword>
<comment type="caution">
    <text evidence="6">The sequence shown here is derived from an EMBL/GenBank/DDBJ whole genome shotgun (WGS) entry which is preliminary data.</text>
</comment>
<accession>A0A9X2KH03</accession>
<dbReference type="RefSeq" id="WP_254164483.1">
    <property type="nucleotide sequence ID" value="NZ_JANAFB010000002.1"/>
</dbReference>
<protein>
    <submittedName>
        <fullName evidence="6">GntR family transcriptional regulator</fullName>
    </submittedName>
</protein>
<organism evidence="6 7">
    <name type="scientific">Rothia santali</name>
    <dbReference type="NCBI Taxonomy" id="2949643"/>
    <lineage>
        <taxon>Bacteria</taxon>
        <taxon>Bacillati</taxon>
        <taxon>Actinomycetota</taxon>
        <taxon>Actinomycetes</taxon>
        <taxon>Micrococcales</taxon>
        <taxon>Micrococcaceae</taxon>
        <taxon>Rothia</taxon>
    </lineage>
</organism>
<dbReference type="Gene3D" id="1.20.120.530">
    <property type="entry name" value="GntR ligand-binding domain-like"/>
    <property type="match status" value="1"/>
</dbReference>
<dbReference type="Pfam" id="PF07729">
    <property type="entry name" value="FCD"/>
    <property type="match status" value="1"/>
</dbReference>
<dbReference type="GO" id="GO:0003677">
    <property type="term" value="F:DNA binding"/>
    <property type="evidence" value="ECO:0007669"/>
    <property type="project" value="UniProtKB-KW"/>
</dbReference>
<dbReference type="SMART" id="SM00895">
    <property type="entry name" value="FCD"/>
    <property type="match status" value="1"/>
</dbReference>
<gene>
    <name evidence="6" type="ORF">NBM05_01220</name>
</gene>
<dbReference type="EMBL" id="JANAFB010000002">
    <property type="protein sequence ID" value="MCP3424688.1"/>
    <property type="molecule type" value="Genomic_DNA"/>
</dbReference>
<feature type="domain" description="HTH gntR-type" evidence="5">
    <location>
        <begin position="258"/>
        <end position="332"/>
    </location>
</feature>
<dbReference type="PANTHER" id="PTHR43537">
    <property type="entry name" value="TRANSCRIPTIONAL REGULATOR, GNTR FAMILY"/>
    <property type="match status" value="1"/>
</dbReference>
<dbReference type="PROSITE" id="PS50949">
    <property type="entry name" value="HTH_GNTR"/>
    <property type="match status" value="1"/>
</dbReference>
<keyword evidence="2" id="KW-0238">DNA-binding</keyword>
<evidence type="ECO:0000256" key="2">
    <source>
        <dbReference type="ARBA" id="ARBA00023125"/>
    </source>
</evidence>
<dbReference type="InterPro" id="IPR000524">
    <property type="entry name" value="Tscrpt_reg_HTH_GntR"/>
</dbReference>
<sequence length="480" mass="51874">MEPLSPAAGPPPSGESADAPRRGRPRVQEAADEIVASVLATAGPRVGTRDLSTRRIALLTGLSQPVVSRAVSRIRGSSRAEGPPGEARAMRLVEFRVEFPRIVIVVEPGGEAPAGQAQSFARRAAALMAALRVSGAREWPSEAAPPVEEVALPAGRLRLVWEPWAQPWEEFLARVSAALDACAPADDSIPGDLLSRVAARVGRGLLGVRWHRRDAAAPGRAWQEIEETFESKTMTVPEFPAPRRGRSGGSRWLPQDELSITEQIAIALRKEIMNAGFHPGDRLSPAVLASRLGLTLPTVRAAMRRLVDDGLLAVDAGHFAVPEVTGQDVVDLYASRLHVGSVLLRGCAAQPRHRLLASRLALRAVEAAAAEGTSADVDQADLHFQQELADASGLSQSARTFHALTLRVRMFISVLQLDYSPAVDRIVADDRRILSALLENRPDDAVAQWRAKLDNAVRHMTALSPTSFDRDLWGRLTTWS</sequence>
<name>A0A9X2KH03_9MICC</name>
<evidence type="ECO:0000256" key="3">
    <source>
        <dbReference type="ARBA" id="ARBA00023163"/>
    </source>
</evidence>
<dbReference type="AlphaFoldDB" id="A0A9X2KH03"/>
<dbReference type="SUPFAM" id="SSF46785">
    <property type="entry name" value="Winged helix' DNA-binding domain"/>
    <property type="match status" value="1"/>
</dbReference>
<feature type="compositionally biased region" description="Basic and acidic residues" evidence="4">
    <location>
        <begin position="18"/>
        <end position="28"/>
    </location>
</feature>
<keyword evidence="1" id="KW-0805">Transcription regulation</keyword>
<proteinExistence type="predicted"/>
<evidence type="ECO:0000313" key="7">
    <source>
        <dbReference type="Proteomes" id="UP001139502"/>
    </source>
</evidence>
<evidence type="ECO:0000256" key="1">
    <source>
        <dbReference type="ARBA" id="ARBA00023015"/>
    </source>
</evidence>
<dbReference type="GO" id="GO:0003700">
    <property type="term" value="F:DNA-binding transcription factor activity"/>
    <property type="evidence" value="ECO:0007669"/>
    <property type="project" value="InterPro"/>
</dbReference>
<dbReference type="PANTHER" id="PTHR43537:SF24">
    <property type="entry name" value="GLUCONATE OPERON TRANSCRIPTIONAL REPRESSOR"/>
    <property type="match status" value="1"/>
</dbReference>
<dbReference type="InterPro" id="IPR008920">
    <property type="entry name" value="TF_FadR/GntR_C"/>
</dbReference>
<dbReference type="SUPFAM" id="SSF48008">
    <property type="entry name" value="GntR ligand-binding domain-like"/>
    <property type="match status" value="1"/>
</dbReference>
<reference evidence="6" key="1">
    <citation type="submission" date="2022-06" db="EMBL/GenBank/DDBJ databases">
        <title>Rothia sp. isolated from sandalwood seedling.</title>
        <authorList>
            <person name="Tuikhar N."/>
            <person name="Kirdat K."/>
            <person name="Thorat V."/>
            <person name="Swetha P."/>
            <person name="Padma S."/>
            <person name="Sundararaj R."/>
            <person name="Yadav A."/>
        </authorList>
    </citation>
    <scope>NUCLEOTIDE SEQUENCE</scope>
    <source>
        <strain evidence="6">AR01</strain>
    </source>
</reference>
<dbReference type="InterPro" id="IPR036390">
    <property type="entry name" value="WH_DNA-bd_sf"/>
</dbReference>
<feature type="region of interest" description="Disordered" evidence="4">
    <location>
        <begin position="1"/>
        <end position="28"/>
    </location>
</feature>